<keyword evidence="2" id="KW-1185">Reference proteome</keyword>
<reference evidence="1 2" key="1">
    <citation type="submission" date="2024-07" db="EMBL/GenBank/DDBJ databases">
        <authorList>
            <person name="Akdeniz Z."/>
        </authorList>
    </citation>
    <scope>NUCLEOTIDE SEQUENCE [LARGE SCALE GENOMIC DNA]</scope>
</reference>
<comment type="caution">
    <text evidence="1">The sequence shown here is derived from an EMBL/GenBank/DDBJ whole genome shotgun (WGS) entry which is preliminary data.</text>
</comment>
<protein>
    <submittedName>
        <fullName evidence="1">Partial</fullName>
    </submittedName>
</protein>
<evidence type="ECO:0000313" key="2">
    <source>
        <dbReference type="Proteomes" id="UP001642409"/>
    </source>
</evidence>
<sequence>MFIYSQATQSSDITLEMQQVSKFAVFGFNSLKQDIIDSAISVTINYSILTGALICMQCDIDIQTSQLQFVAHGIQISALILQSINIVQIQKVNISFRFNSNFSSGLINHVNQAITTFTVSQSIIIGFNNLSSASNGYICSKLFVNIHVELVSFQVCVENMQNFGSSSFTATLNGSETQSCFVCKVANEFVTYGLCQQQPQFSVLLSNQTVICELPFVFNVQMNTCECAFGFYLNVSYCVNVIQQFSMTQKNATLLENTLRTEINRAEIELKTAFIGLEQLIISNISDLAQNMSINDQLINQNIISTNQSVNNNINTLRTENTNQFNTMTAQIENKHSQITNQIESKFTSQTNLITDNQLQIKNNFTAQKDQIVDFRANITSTFNTIDGHINSSLNSITADLTNVNTTLKNKLDTQTTLITDNQLNIKNNFTAQKDQVADFRTNVTLTLNLVDHHITGISNELRVDLTNVNTTLKNKLDIQTILINDNQQYIKNNFTAQTNQIVDFRTNVSSAFNAVDSHITSFTNRIATDLTNVNTTLKNILDTQTLLINDNQQNLKNNFTAQANQMVDFRTNVTSAFNSIDGRITNSYNILTADLTNVNTTLKNKLDAQNTKLNDLKTGIDTRFSTVDSSISNAHFQLDDLKTQLTGTKTSIEAKISNVQTQISSATTQVTDNQNDLKTQITGVQSYIASNVESKVQSVYDLVGTVSTQTQLTSVYDRLLTAINAIAPTNPCIAWPGSVNQNGLCRCVYNTIEAQDPIFCSKQNSCCGYTFFNELADNFWQFKLKCSNGFQASFSGPKTQVISYQSSKCGIQKYYSND</sequence>
<dbReference type="EMBL" id="CAXDID020000092">
    <property type="protein sequence ID" value="CAL6022736.1"/>
    <property type="molecule type" value="Genomic_DNA"/>
</dbReference>
<organism evidence="1 2">
    <name type="scientific">Hexamita inflata</name>
    <dbReference type="NCBI Taxonomy" id="28002"/>
    <lineage>
        <taxon>Eukaryota</taxon>
        <taxon>Metamonada</taxon>
        <taxon>Diplomonadida</taxon>
        <taxon>Hexamitidae</taxon>
        <taxon>Hexamitinae</taxon>
        <taxon>Hexamita</taxon>
    </lineage>
</organism>
<dbReference type="Proteomes" id="UP001642409">
    <property type="component" value="Unassembled WGS sequence"/>
</dbReference>
<evidence type="ECO:0000313" key="1">
    <source>
        <dbReference type="EMBL" id="CAL6022736.1"/>
    </source>
</evidence>
<gene>
    <name evidence="1" type="ORF">HINF_LOCUS28787</name>
</gene>
<accession>A0ABP1ISJ9</accession>
<name>A0ABP1ISJ9_9EUKA</name>
<proteinExistence type="predicted"/>